<dbReference type="Pfam" id="PF00106">
    <property type="entry name" value="adh_short"/>
    <property type="match status" value="1"/>
</dbReference>
<reference evidence="5" key="1">
    <citation type="journal article" date="2019" name="Int. J. Syst. Evol. Microbiol.">
        <title>The Global Catalogue of Microorganisms (GCM) 10K type strain sequencing project: providing services to taxonomists for standard genome sequencing and annotation.</title>
        <authorList>
            <consortium name="The Broad Institute Genomics Platform"/>
            <consortium name="The Broad Institute Genome Sequencing Center for Infectious Disease"/>
            <person name="Wu L."/>
            <person name="Ma J."/>
        </authorList>
    </citation>
    <scope>NUCLEOTIDE SEQUENCE [LARGE SCALE GENOMIC DNA]</scope>
    <source>
        <strain evidence="5">JCM 17809</strain>
    </source>
</reference>
<keyword evidence="2" id="KW-0560">Oxidoreductase</keyword>
<gene>
    <name evidence="4" type="ORF">GCM10023168_14350</name>
</gene>
<dbReference type="PRINTS" id="PR00080">
    <property type="entry name" value="SDRFAMILY"/>
</dbReference>
<evidence type="ECO:0008006" key="6">
    <source>
        <dbReference type="Google" id="ProtNLM"/>
    </source>
</evidence>
<dbReference type="Gene3D" id="3.40.50.720">
    <property type="entry name" value="NAD(P)-binding Rossmann-like Domain"/>
    <property type="match status" value="1"/>
</dbReference>
<evidence type="ECO:0000256" key="1">
    <source>
        <dbReference type="ARBA" id="ARBA00006484"/>
    </source>
</evidence>
<dbReference type="PANTHER" id="PTHR42760:SF37">
    <property type="entry name" value="CLAVALDEHYDE DEHYDROGENASE"/>
    <property type="match status" value="1"/>
</dbReference>
<sequence length="269" mass="28532">MITLMDLPVDDDGEVTPEALAAEGRGGHLVAVVTGASRGIGRYIADALEDAGYAVERGSSAVAPVTDRAALTAWVEEIVERHGRIDVLVNNAGVIDAEVDIFASDPEEWWHVQEVNVRGPYLMTWLVAPHMLAAGGGRIVNLNSGAALHAGSVASAYNVSKTALARVTGSTHLSGWDRGIRAFDLMPGVVSTDMTAGMAAHTGRTDWTDPADVTDLVLALVSGDLDAWSGRFLRAGVSTVAELRQRAECGLDDQERTLVLVRGRNDPLR</sequence>
<protein>
    <recommendedName>
        <fullName evidence="6">SDR family NAD(P)-dependent oxidoreductase</fullName>
    </recommendedName>
</protein>
<dbReference type="EMBL" id="BAABGM010000010">
    <property type="protein sequence ID" value="GAA4403144.1"/>
    <property type="molecule type" value="Genomic_DNA"/>
</dbReference>
<accession>A0ABP8KAV3</accession>
<proteinExistence type="inferred from homology"/>
<evidence type="ECO:0000313" key="5">
    <source>
        <dbReference type="Proteomes" id="UP001500945"/>
    </source>
</evidence>
<dbReference type="Proteomes" id="UP001500945">
    <property type="component" value="Unassembled WGS sequence"/>
</dbReference>
<name>A0ABP8KAV3_9MICO</name>
<dbReference type="PRINTS" id="PR00081">
    <property type="entry name" value="GDHRDH"/>
</dbReference>
<dbReference type="PANTHER" id="PTHR42760">
    <property type="entry name" value="SHORT-CHAIN DEHYDROGENASES/REDUCTASES FAMILY MEMBER"/>
    <property type="match status" value="1"/>
</dbReference>
<comment type="caution">
    <text evidence="4">The sequence shown here is derived from an EMBL/GenBank/DDBJ whole genome shotgun (WGS) entry which is preliminary data.</text>
</comment>
<evidence type="ECO:0000313" key="4">
    <source>
        <dbReference type="EMBL" id="GAA4403144.1"/>
    </source>
</evidence>
<dbReference type="InterPro" id="IPR002347">
    <property type="entry name" value="SDR_fam"/>
</dbReference>
<dbReference type="CDD" id="cd05233">
    <property type="entry name" value="SDR_c"/>
    <property type="match status" value="1"/>
</dbReference>
<dbReference type="InterPro" id="IPR036291">
    <property type="entry name" value="NAD(P)-bd_dom_sf"/>
</dbReference>
<keyword evidence="5" id="KW-1185">Reference proteome</keyword>
<dbReference type="InterPro" id="IPR020904">
    <property type="entry name" value="Sc_DH/Rdtase_CS"/>
</dbReference>
<dbReference type="SUPFAM" id="SSF51735">
    <property type="entry name" value="NAD(P)-binding Rossmann-fold domains"/>
    <property type="match status" value="1"/>
</dbReference>
<evidence type="ECO:0000256" key="2">
    <source>
        <dbReference type="ARBA" id="ARBA00023002"/>
    </source>
</evidence>
<comment type="similarity">
    <text evidence="1 3">Belongs to the short-chain dehydrogenases/reductases (SDR) family.</text>
</comment>
<dbReference type="PROSITE" id="PS00061">
    <property type="entry name" value="ADH_SHORT"/>
    <property type="match status" value="1"/>
</dbReference>
<organism evidence="4 5">
    <name type="scientific">Fodinibacter luteus</name>
    <dbReference type="NCBI Taxonomy" id="552064"/>
    <lineage>
        <taxon>Bacteria</taxon>
        <taxon>Bacillati</taxon>
        <taxon>Actinomycetota</taxon>
        <taxon>Actinomycetes</taxon>
        <taxon>Micrococcales</taxon>
        <taxon>Intrasporangiaceae</taxon>
        <taxon>Fodinibacter (ex Wang et al. 2009)</taxon>
    </lineage>
</organism>
<evidence type="ECO:0000256" key="3">
    <source>
        <dbReference type="RuleBase" id="RU000363"/>
    </source>
</evidence>